<dbReference type="InterPro" id="IPR013087">
    <property type="entry name" value="Znf_C2H2_type"/>
</dbReference>
<dbReference type="Gene3D" id="3.30.160.60">
    <property type="entry name" value="Classic Zinc Finger"/>
    <property type="match status" value="2"/>
</dbReference>
<keyword evidence="5" id="KW-0862">Zinc</keyword>
<feature type="compositionally biased region" description="Polar residues" evidence="10">
    <location>
        <begin position="1"/>
        <end position="16"/>
    </location>
</feature>
<gene>
    <name evidence="12" type="ORF">CPC735_059350</name>
</gene>
<organism evidence="12 13">
    <name type="scientific">Coccidioides posadasii (strain C735)</name>
    <name type="common">Valley fever fungus</name>
    <dbReference type="NCBI Taxonomy" id="222929"/>
    <lineage>
        <taxon>Eukaryota</taxon>
        <taxon>Fungi</taxon>
        <taxon>Dikarya</taxon>
        <taxon>Ascomycota</taxon>
        <taxon>Pezizomycotina</taxon>
        <taxon>Eurotiomycetes</taxon>
        <taxon>Eurotiomycetidae</taxon>
        <taxon>Onygenales</taxon>
        <taxon>Onygenaceae</taxon>
        <taxon>Coccidioides</taxon>
    </lineage>
</organism>
<evidence type="ECO:0000313" key="13">
    <source>
        <dbReference type="Proteomes" id="UP000009084"/>
    </source>
</evidence>
<comment type="subcellular location">
    <subcellularLocation>
        <location evidence="1">Nucleus</location>
    </subcellularLocation>
</comment>
<keyword evidence="2" id="KW-0479">Metal-binding</keyword>
<dbReference type="RefSeq" id="XP_003066710.1">
    <property type="nucleotide sequence ID" value="XM_003066664.1"/>
</dbReference>
<dbReference type="FunFam" id="3.30.160.60:FF:000100">
    <property type="entry name" value="Zinc finger 45-like"/>
    <property type="match status" value="1"/>
</dbReference>
<feature type="region of interest" description="Disordered" evidence="10">
    <location>
        <begin position="243"/>
        <end position="270"/>
    </location>
</feature>
<evidence type="ECO:0000256" key="7">
    <source>
        <dbReference type="ARBA" id="ARBA00023163"/>
    </source>
</evidence>
<feature type="region of interest" description="Disordered" evidence="10">
    <location>
        <begin position="1"/>
        <end position="36"/>
    </location>
</feature>
<dbReference type="Pfam" id="PF00096">
    <property type="entry name" value="zf-C2H2"/>
    <property type="match status" value="2"/>
</dbReference>
<feature type="domain" description="C2H2-type" evidence="11">
    <location>
        <begin position="338"/>
        <end position="356"/>
    </location>
</feature>
<dbReference type="InterPro" id="IPR051061">
    <property type="entry name" value="Zinc_finger_trans_reg"/>
</dbReference>
<keyword evidence="3" id="KW-0677">Repeat</keyword>
<dbReference type="GO" id="GO:0005634">
    <property type="term" value="C:nucleus"/>
    <property type="evidence" value="ECO:0007669"/>
    <property type="project" value="UniProtKB-SubCell"/>
</dbReference>
<dbReference type="GO" id="GO:0008270">
    <property type="term" value="F:zinc ion binding"/>
    <property type="evidence" value="ECO:0007669"/>
    <property type="project" value="UniProtKB-KW"/>
</dbReference>
<dbReference type="KEGG" id="cpw:9692180"/>
<evidence type="ECO:0000256" key="8">
    <source>
        <dbReference type="ARBA" id="ARBA00023242"/>
    </source>
</evidence>
<dbReference type="SUPFAM" id="SSF57667">
    <property type="entry name" value="beta-beta-alpha zinc fingers"/>
    <property type="match status" value="2"/>
</dbReference>
<evidence type="ECO:0000313" key="12">
    <source>
        <dbReference type="EMBL" id="EER24565.1"/>
    </source>
</evidence>
<feature type="region of interest" description="Disordered" evidence="10">
    <location>
        <begin position="392"/>
        <end position="420"/>
    </location>
</feature>
<dbReference type="OrthoDB" id="654211at2759"/>
<keyword evidence="4 9" id="KW-0863">Zinc-finger</keyword>
<dbReference type="GO" id="GO:0006357">
    <property type="term" value="P:regulation of transcription by RNA polymerase II"/>
    <property type="evidence" value="ECO:0007669"/>
    <property type="project" value="TreeGrafter"/>
</dbReference>
<evidence type="ECO:0000256" key="1">
    <source>
        <dbReference type="ARBA" id="ARBA00004123"/>
    </source>
</evidence>
<feature type="compositionally biased region" description="Basic residues" evidence="10">
    <location>
        <begin position="260"/>
        <end position="270"/>
    </location>
</feature>
<name>C5PEP5_COCP7</name>
<dbReference type="EMBL" id="ACFW01000049">
    <property type="protein sequence ID" value="EER24565.1"/>
    <property type="molecule type" value="Genomic_DNA"/>
</dbReference>
<evidence type="ECO:0000256" key="4">
    <source>
        <dbReference type="ARBA" id="ARBA00022771"/>
    </source>
</evidence>
<reference evidence="12 13" key="1">
    <citation type="journal article" date="2009" name="Genome Res.">
        <title>Comparative genomic analyses of the human fungal pathogens Coccidioides and their relatives.</title>
        <authorList>
            <person name="Sharpton T.J."/>
            <person name="Stajich J.E."/>
            <person name="Rounsley S.D."/>
            <person name="Gardner M.J."/>
            <person name="Wortman J.R."/>
            <person name="Jordar V.S."/>
            <person name="Maiti R."/>
            <person name="Kodira C.D."/>
            <person name="Neafsey D.E."/>
            <person name="Zeng Q."/>
            <person name="Hung C.-Y."/>
            <person name="McMahan C."/>
            <person name="Muszewska A."/>
            <person name="Grynberg M."/>
            <person name="Mandel M.A."/>
            <person name="Kellner E.M."/>
            <person name="Barker B.M."/>
            <person name="Galgiani J.N."/>
            <person name="Orbach M.J."/>
            <person name="Kirkland T.N."/>
            <person name="Cole G.T."/>
            <person name="Henn M.R."/>
            <person name="Birren B.W."/>
            <person name="Taylor J.W."/>
        </authorList>
    </citation>
    <scope>NUCLEOTIDE SEQUENCE [LARGE SCALE GENOMIC DNA]</scope>
    <source>
        <strain evidence="13">C735</strain>
    </source>
</reference>
<feature type="domain" description="C2H2-type" evidence="11">
    <location>
        <begin position="307"/>
        <end position="337"/>
    </location>
</feature>
<evidence type="ECO:0000256" key="5">
    <source>
        <dbReference type="ARBA" id="ARBA00022833"/>
    </source>
</evidence>
<dbReference type="InterPro" id="IPR036236">
    <property type="entry name" value="Znf_C2H2_sf"/>
</dbReference>
<keyword evidence="6" id="KW-0805">Transcription regulation</keyword>
<proteinExistence type="predicted"/>
<dbReference type="VEuPathDB" id="FungiDB:CPC735_059350"/>
<evidence type="ECO:0000256" key="3">
    <source>
        <dbReference type="ARBA" id="ARBA00022737"/>
    </source>
</evidence>
<feature type="compositionally biased region" description="Low complexity" evidence="10">
    <location>
        <begin position="17"/>
        <end position="27"/>
    </location>
</feature>
<dbReference type="Proteomes" id="UP000009084">
    <property type="component" value="Unassembled WGS sequence"/>
</dbReference>
<evidence type="ECO:0000256" key="10">
    <source>
        <dbReference type="SAM" id="MobiDB-lite"/>
    </source>
</evidence>
<dbReference type="PROSITE" id="PS00028">
    <property type="entry name" value="ZINC_FINGER_C2H2_1"/>
    <property type="match status" value="2"/>
</dbReference>
<protein>
    <submittedName>
        <fullName evidence="12">C2H2 type zinc finger containing protein</fullName>
    </submittedName>
</protein>
<accession>C5PEP5</accession>
<dbReference type="PANTHER" id="PTHR46179:SF13">
    <property type="entry name" value="C2H2-TYPE DOMAIN-CONTAINING PROTEIN"/>
    <property type="match status" value="1"/>
</dbReference>
<dbReference type="HOGENOM" id="CLU_057143_0_0_1"/>
<keyword evidence="7" id="KW-0804">Transcription</keyword>
<evidence type="ECO:0000259" key="11">
    <source>
        <dbReference type="PROSITE" id="PS50157"/>
    </source>
</evidence>
<dbReference type="AlphaFoldDB" id="C5PEP5"/>
<dbReference type="PROSITE" id="PS50157">
    <property type="entry name" value="ZINC_FINGER_C2H2_2"/>
    <property type="match status" value="3"/>
</dbReference>
<evidence type="ECO:0000256" key="9">
    <source>
        <dbReference type="PROSITE-ProRule" id="PRU00042"/>
    </source>
</evidence>
<keyword evidence="8" id="KW-0539">Nucleus</keyword>
<dbReference type="SMART" id="SM00355">
    <property type="entry name" value="ZnF_C2H2"/>
    <property type="match status" value="3"/>
</dbReference>
<feature type="domain" description="C2H2-type" evidence="11">
    <location>
        <begin position="277"/>
        <end position="304"/>
    </location>
</feature>
<evidence type="ECO:0000256" key="2">
    <source>
        <dbReference type="ARBA" id="ARBA00022723"/>
    </source>
</evidence>
<sequence>MDLNPRTFSAAPQQYCPSYRSPMSTSPYPTPPQADIHSQTLSAHTSAMGGLDLLGCLPSQQLPICAPGHSLLPSAISWSTDPSAAHCYSNPSPNLGEYQGLGIYESLNTIATTNSTFIAPNTHATMPNAFLSPPSLPRKTTHVMYQRTPILEDMGLHYQSIPPTRQSTTPSKKVKISHDGEASQIDVQRTSIQEDPLPYQYETYSDPAECNEDPTTTLLELDNNIKRPVPDNRITGEPRRLQNEARNTAQASCPTAVSTSRKRKQARKARTAKKGKFECPKCGMQFTRNSNCKSHMKIHDPDRKYPHKCTFGQCTKQFSRKTDLTRHVDSVHEKLRRFGCSECGHRFARQDTLRRHCEDGCRKQQRQAQRAAAAAAAVTSVSSALSYHVPPVSYQQPASPSPCRELNSEHHQHPHSHQPQISNALMRSALFDNAHNAFSQYT</sequence>
<dbReference type="PANTHER" id="PTHR46179">
    <property type="entry name" value="ZINC FINGER PROTEIN"/>
    <property type="match status" value="1"/>
</dbReference>
<feature type="compositionally biased region" description="Polar residues" evidence="10">
    <location>
        <begin position="244"/>
        <end position="259"/>
    </location>
</feature>
<evidence type="ECO:0000256" key="6">
    <source>
        <dbReference type="ARBA" id="ARBA00023015"/>
    </source>
</evidence>
<comment type="caution">
    <text evidence="12">The sequence shown here is derived from an EMBL/GenBank/DDBJ whole genome shotgun (WGS) entry which is preliminary data.</text>
</comment>